<proteinExistence type="predicted"/>
<reference evidence="2 3" key="1">
    <citation type="journal article" date="2016" name="Nat. Commun.">
        <title>Thousands of microbial genomes shed light on interconnected biogeochemical processes in an aquifer system.</title>
        <authorList>
            <person name="Anantharaman K."/>
            <person name="Brown C.T."/>
            <person name="Hug L.A."/>
            <person name="Sharon I."/>
            <person name="Castelle C.J."/>
            <person name="Probst A.J."/>
            <person name="Thomas B.C."/>
            <person name="Singh A."/>
            <person name="Wilkins M.J."/>
            <person name="Karaoz U."/>
            <person name="Brodie E.L."/>
            <person name="Williams K.H."/>
            <person name="Hubbard S.S."/>
            <person name="Banfield J.F."/>
        </authorList>
    </citation>
    <scope>NUCLEOTIDE SEQUENCE [LARGE SCALE GENOMIC DNA]</scope>
</reference>
<evidence type="ECO:0000313" key="2">
    <source>
        <dbReference type="EMBL" id="OGF98979.1"/>
    </source>
</evidence>
<dbReference type="Proteomes" id="UP000176992">
    <property type="component" value="Unassembled WGS sequence"/>
</dbReference>
<gene>
    <name evidence="2" type="ORF">A2Z86_08605</name>
</gene>
<keyword evidence="1" id="KW-0472">Membrane</keyword>
<name>A0A1F5YFQ7_9BACT</name>
<keyword evidence="1" id="KW-0812">Transmembrane</keyword>
<dbReference type="EMBL" id="MFIV01000051">
    <property type="protein sequence ID" value="OGF98979.1"/>
    <property type="molecule type" value="Genomic_DNA"/>
</dbReference>
<comment type="caution">
    <text evidence="2">The sequence shown here is derived from an EMBL/GenBank/DDBJ whole genome shotgun (WGS) entry which is preliminary data.</text>
</comment>
<evidence type="ECO:0000256" key="1">
    <source>
        <dbReference type="SAM" id="Phobius"/>
    </source>
</evidence>
<dbReference type="AlphaFoldDB" id="A0A1F5YFQ7"/>
<evidence type="ECO:0000313" key="3">
    <source>
        <dbReference type="Proteomes" id="UP000176992"/>
    </source>
</evidence>
<feature type="transmembrane region" description="Helical" evidence="1">
    <location>
        <begin position="21"/>
        <end position="43"/>
    </location>
</feature>
<sequence>MNPYIDAYKKSSQDREQKNRRNLFSAGMLGIFFLLVISFLLVYKHTFGQHLLFEVQQLKAVQKELITEQSVLLGEKQAVLSRARIIEYAREHLALQFPSPEQIRWIRVEAGNNVALSITGRK</sequence>
<organism evidence="2 3">
    <name type="scientific">Candidatus Glassbacteria bacterium GWA2_58_10</name>
    <dbReference type="NCBI Taxonomy" id="1817865"/>
    <lineage>
        <taxon>Bacteria</taxon>
        <taxon>Candidatus Glassiibacteriota</taxon>
    </lineage>
</organism>
<keyword evidence="1" id="KW-1133">Transmembrane helix</keyword>
<accession>A0A1F5YFQ7</accession>
<protein>
    <recommendedName>
        <fullName evidence="4">Cell division protein FtsL</fullName>
    </recommendedName>
</protein>
<evidence type="ECO:0008006" key="4">
    <source>
        <dbReference type="Google" id="ProtNLM"/>
    </source>
</evidence>